<dbReference type="InterPro" id="IPR004153">
    <property type="entry name" value="CXCXC_repeat"/>
</dbReference>
<sequence length="297" mass="34320">MALSCVSFLYVHLLVVIVTADRRFQGRGGRAQRTILQDSTLYQPDERKPQTNPRFARKLNEIGSVFELASLLASRDRRFCTNKTITNLQEVIERNNYTTIQKEEFLTNLNKQCTENMDTRRRYKIERIITQHDLTKMGIVSLEAKKMKCRPKKTAVELPEARYGYTYYPQCVSLQRCSGCCNSDLLECKPTKVTTVKKWILEMNSLLDYSKPVLLSLKQHKKCECGCKILASHCNKAQIYDEDSCQCRCRLDSEEDCGDEKMWDPTLCKCVCKRSPSCSTGADFDYTSCRCKLKNNR</sequence>
<dbReference type="GO" id="GO:0001938">
    <property type="term" value="P:positive regulation of endothelial cell proliferation"/>
    <property type="evidence" value="ECO:0007669"/>
    <property type="project" value="TreeGrafter"/>
</dbReference>
<evidence type="ECO:0000259" key="8">
    <source>
        <dbReference type="PROSITE" id="PS50278"/>
    </source>
</evidence>
<evidence type="ECO:0000256" key="5">
    <source>
        <dbReference type="ARBA" id="ARBA00023157"/>
    </source>
</evidence>
<evidence type="ECO:0000256" key="6">
    <source>
        <dbReference type="RuleBase" id="RU003818"/>
    </source>
</evidence>
<dbReference type="PROSITE" id="PS50278">
    <property type="entry name" value="PDGF_2"/>
    <property type="match status" value="1"/>
</dbReference>
<accession>A0A8K0YBX8</accession>
<dbReference type="InterPro" id="IPR029034">
    <property type="entry name" value="Cystine-knot_cytokine"/>
</dbReference>
<dbReference type="Pfam" id="PF03128">
    <property type="entry name" value="CXCXC"/>
    <property type="match status" value="1"/>
</dbReference>
<feature type="chain" id="PRO_5035457106" evidence="7">
    <location>
        <begin position="21"/>
        <end position="297"/>
    </location>
</feature>
<evidence type="ECO:0000256" key="2">
    <source>
        <dbReference type="ARBA" id="ARBA00022525"/>
    </source>
</evidence>
<keyword evidence="4 6" id="KW-0339">Growth factor</keyword>
<keyword evidence="2" id="KW-0964">Secreted</keyword>
<organism evidence="9">
    <name type="scientific">Periplaneta americana</name>
    <name type="common">American cockroach</name>
    <name type="synonym">Blatta americana</name>
    <dbReference type="NCBI Taxonomy" id="6978"/>
    <lineage>
        <taxon>Eukaryota</taxon>
        <taxon>Metazoa</taxon>
        <taxon>Ecdysozoa</taxon>
        <taxon>Arthropoda</taxon>
        <taxon>Hexapoda</taxon>
        <taxon>Insecta</taxon>
        <taxon>Pterygota</taxon>
        <taxon>Neoptera</taxon>
        <taxon>Polyneoptera</taxon>
        <taxon>Dictyoptera</taxon>
        <taxon>Blattodea</taxon>
        <taxon>Blattoidea</taxon>
        <taxon>Blattidae</taxon>
        <taxon>Blattinae</taxon>
        <taxon>Periplaneta</taxon>
    </lineage>
</organism>
<dbReference type="SMART" id="SM00141">
    <property type="entry name" value="PDGF"/>
    <property type="match status" value="1"/>
</dbReference>
<keyword evidence="3 7" id="KW-0732">Signal</keyword>
<keyword evidence="5" id="KW-1015">Disulfide bond</keyword>
<feature type="signal peptide" evidence="7">
    <location>
        <begin position="1"/>
        <end position="20"/>
    </location>
</feature>
<evidence type="ECO:0000313" key="9">
    <source>
        <dbReference type="EMBL" id="QFZ96016.1"/>
    </source>
</evidence>
<dbReference type="InterPro" id="IPR050507">
    <property type="entry name" value="PDGF/VEGF_growth_factor"/>
</dbReference>
<name>A0A8K0YBX8_PERAM</name>
<dbReference type="AlphaFoldDB" id="A0A8K0YBX8"/>
<protein>
    <submittedName>
        <fullName evidence="9">Platelet-derived growth factor</fullName>
    </submittedName>
</protein>
<dbReference type="GO" id="GO:0001666">
    <property type="term" value="P:response to hypoxia"/>
    <property type="evidence" value="ECO:0007669"/>
    <property type="project" value="TreeGrafter"/>
</dbReference>
<proteinExistence type="evidence at transcript level"/>
<dbReference type="GO" id="GO:0048010">
    <property type="term" value="P:vascular endothelial growth factor receptor signaling pathway"/>
    <property type="evidence" value="ECO:0007669"/>
    <property type="project" value="TreeGrafter"/>
</dbReference>
<evidence type="ECO:0000256" key="7">
    <source>
        <dbReference type="SAM" id="SignalP"/>
    </source>
</evidence>
<evidence type="ECO:0000256" key="4">
    <source>
        <dbReference type="ARBA" id="ARBA00023030"/>
    </source>
</evidence>
<dbReference type="Pfam" id="PF00341">
    <property type="entry name" value="PDGF"/>
    <property type="match status" value="1"/>
</dbReference>
<dbReference type="InterPro" id="IPR000072">
    <property type="entry name" value="PDGF/VEGF_dom"/>
</dbReference>
<dbReference type="GO" id="GO:0016020">
    <property type="term" value="C:membrane"/>
    <property type="evidence" value="ECO:0007669"/>
    <property type="project" value="InterPro"/>
</dbReference>
<dbReference type="SUPFAM" id="SSF57501">
    <property type="entry name" value="Cystine-knot cytokines"/>
    <property type="match status" value="1"/>
</dbReference>
<dbReference type="Gene3D" id="2.10.90.10">
    <property type="entry name" value="Cystine-knot cytokines"/>
    <property type="match status" value="1"/>
</dbReference>
<dbReference type="GO" id="GO:0005615">
    <property type="term" value="C:extracellular space"/>
    <property type="evidence" value="ECO:0007669"/>
    <property type="project" value="TreeGrafter"/>
</dbReference>
<dbReference type="GO" id="GO:0042056">
    <property type="term" value="F:chemoattractant activity"/>
    <property type="evidence" value="ECO:0007669"/>
    <property type="project" value="TreeGrafter"/>
</dbReference>
<comment type="subcellular location">
    <subcellularLocation>
        <location evidence="1">Secreted</location>
    </subcellularLocation>
</comment>
<dbReference type="GO" id="GO:0008083">
    <property type="term" value="F:growth factor activity"/>
    <property type="evidence" value="ECO:0007669"/>
    <property type="project" value="UniProtKB-KW"/>
</dbReference>
<feature type="domain" description="Platelet-derived growth factor (PDGF) family profile" evidence="8">
    <location>
        <begin position="135"/>
        <end position="225"/>
    </location>
</feature>
<comment type="similarity">
    <text evidence="6">Belongs to the PDGF/VEGF growth factor family.</text>
</comment>
<evidence type="ECO:0000256" key="1">
    <source>
        <dbReference type="ARBA" id="ARBA00004613"/>
    </source>
</evidence>
<dbReference type="PANTHER" id="PTHR12025">
    <property type="entry name" value="VASCULAR ENDOTHELIAL GROWTH FACTOR"/>
    <property type="match status" value="1"/>
</dbReference>
<reference evidence="9" key="1">
    <citation type="submission" date="2018-09" db="EMBL/GenBank/DDBJ databases">
        <title>Prokaryotic expression, structural studies and identification of repair activity in vivo of PDGF in Periplaneta americana.</title>
        <authorList>
            <person name="Lu K."/>
            <person name="Bao J."/>
        </authorList>
    </citation>
    <scope>NUCLEOTIDE SEQUENCE</scope>
</reference>
<dbReference type="EMBL" id="MH879471">
    <property type="protein sequence ID" value="QFZ96016.1"/>
    <property type="molecule type" value="mRNA"/>
</dbReference>
<dbReference type="GO" id="GO:0005172">
    <property type="term" value="F:vascular endothelial growth factor receptor binding"/>
    <property type="evidence" value="ECO:0007669"/>
    <property type="project" value="TreeGrafter"/>
</dbReference>
<evidence type="ECO:0000256" key="3">
    <source>
        <dbReference type="ARBA" id="ARBA00022729"/>
    </source>
</evidence>
<gene>
    <name evidence="9" type="primary">PDGF</name>
</gene>
<dbReference type="GO" id="GO:0050930">
    <property type="term" value="P:induction of positive chemotaxis"/>
    <property type="evidence" value="ECO:0007669"/>
    <property type="project" value="TreeGrafter"/>
</dbReference>
<dbReference type="PANTHER" id="PTHR12025:SF15">
    <property type="entry name" value="VASCULAR ENDOTHELIAL GROWTH FACTOR C-LIKE ISOFORM X1"/>
    <property type="match status" value="1"/>
</dbReference>